<evidence type="ECO:0000256" key="2">
    <source>
        <dbReference type="PROSITE-ProRule" id="PRU00059"/>
    </source>
</evidence>
<keyword evidence="4" id="KW-1185">Reference proteome</keyword>
<keyword evidence="1" id="KW-1015">Disulfide bond</keyword>
<name>A0A915LCQ5_ROMCU</name>
<dbReference type="OMA" id="QSNERIH"/>
<dbReference type="PROSITE" id="PS01180">
    <property type="entry name" value="CUB"/>
    <property type="match status" value="1"/>
</dbReference>
<comment type="caution">
    <text evidence="2">Lacks conserved residue(s) required for the propagation of feature annotation.</text>
</comment>
<organism evidence="4 5">
    <name type="scientific">Romanomermis culicivorax</name>
    <name type="common">Nematode worm</name>
    <dbReference type="NCBI Taxonomy" id="13658"/>
    <lineage>
        <taxon>Eukaryota</taxon>
        <taxon>Metazoa</taxon>
        <taxon>Ecdysozoa</taxon>
        <taxon>Nematoda</taxon>
        <taxon>Enoplea</taxon>
        <taxon>Dorylaimia</taxon>
        <taxon>Mermithida</taxon>
        <taxon>Mermithoidea</taxon>
        <taxon>Mermithidae</taxon>
        <taxon>Romanomermis</taxon>
    </lineage>
</organism>
<reference evidence="5" key="1">
    <citation type="submission" date="2022-11" db="UniProtKB">
        <authorList>
            <consortium name="WormBaseParasite"/>
        </authorList>
    </citation>
    <scope>IDENTIFICATION</scope>
</reference>
<dbReference type="AlphaFoldDB" id="A0A915LCQ5"/>
<dbReference type="GO" id="GO:0005886">
    <property type="term" value="C:plasma membrane"/>
    <property type="evidence" value="ECO:0007669"/>
    <property type="project" value="TreeGrafter"/>
</dbReference>
<protein>
    <submittedName>
        <fullName evidence="5">CUB domain-containing protein</fullName>
    </submittedName>
</protein>
<dbReference type="Gene3D" id="2.60.120.290">
    <property type="entry name" value="Spermadhesin, CUB domain"/>
    <property type="match status" value="1"/>
</dbReference>
<dbReference type="Pfam" id="PF00431">
    <property type="entry name" value="CUB"/>
    <property type="match status" value="1"/>
</dbReference>
<dbReference type="Proteomes" id="UP000887565">
    <property type="component" value="Unplaced"/>
</dbReference>
<evidence type="ECO:0000259" key="3">
    <source>
        <dbReference type="PROSITE" id="PS01180"/>
    </source>
</evidence>
<dbReference type="InterPro" id="IPR035914">
    <property type="entry name" value="Sperma_CUB_dom_sf"/>
</dbReference>
<dbReference type="SUPFAM" id="SSF49854">
    <property type="entry name" value="Spermadhesin, CUB domain"/>
    <property type="match status" value="1"/>
</dbReference>
<dbReference type="InterPro" id="IPR000859">
    <property type="entry name" value="CUB_dom"/>
</dbReference>
<feature type="domain" description="CUB" evidence="3">
    <location>
        <begin position="4"/>
        <end position="60"/>
    </location>
</feature>
<dbReference type="WBParaSite" id="nRc.2.0.1.t48123-RA">
    <property type="protein sequence ID" value="nRc.2.0.1.t48123-RA"/>
    <property type="gene ID" value="nRc.2.0.1.g48123"/>
</dbReference>
<dbReference type="PANTHER" id="PTHR47537">
    <property type="entry name" value="CUBILIN"/>
    <property type="match status" value="1"/>
</dbReference>
<evidence type="ECO:0000313" key="5">
    <source>
        <dbReference type="WBParaSite" id="nRc.2.0.1.t48123-RA"/>
    </source>
</evidence>
<dbReference type="CDD" id="cd00041">
    <property type="entry name" value="CUB"/>
    <property type="match status" value="1"/>
</dbReference>
<proteinExistence type="predicted"/>
<accession>A0A915LCQ5</accession>
<evidence type="ECO:0000256" key="1">
    <source>
        <dbReference type="ARBA" id="ARBA00023157"/>
    </source>
</evidence>
<dbReference type="InterPro" id="IPR053207">
    <property type="entry name" value="Non-NMDA_GluR_Accessory"/>
</dbReference>
<dbReference type="PANTHER" id="PTHR47537:SF2">
    <property type="entry name" value="CUBILIN"/>
    <property type="match status" value="1"/>
</dbReference>
<sequence length="60" mass="6901">MKTCGFIFNSSVANNGTIHSPNYPGYYPRSIDCHYTFYAQPSQKVRIFFTFFDIEGQPPV</sequence>
<evidence type="ECO:0000313" key="4">
    <source>
        <dbReference type="Proteomes" id="UP000887565"/>
    </source>
</evidence>